<dbReference type="AlphaFoldDB" id="A0A1G9A4J5"/>
<organism evidence="7 8">
    <name type="scientific">Methanoculleus thermophilus</name>
    <dbReference type="NCBI Taxonomy" id="2200"/>
    <lineage>
        <taxon>Archaea</taxon>
        <taxon>Methanobacteriati</taxon>
        <taxon>Methanobacteriota</taxon>
        <taxon>Stenosarchaea group</taxon>
        <taxon>Methanomicrobia</taxon>
        <taxon>Methanomicrobiales</taxon>
        <taxon>Methanomicrobiaceae</taxon>
        <taxon>Methanoculleus</taxon>
    </lineage>
</organism>
<reference evidence="7 8" key="1">
    <citation type="submission" date="2016-10" db="EMBL/GenBank/DDBJ databases">
        <authorList>
            <person name="Varghese N."/>
            <person name="Submissions S."/>
        </authorList>
    </citation>
    <scope>NUCLEOTIDE SEQUENCE [LARGE SCALE GENOMIC DNA]</scope>
    <source>
        <strain evidence="7 8">DSM 2373</strain>
    </source>
</reference>
<evidence type="ECO:0000256" key="6">
    <source>
        <dbReference type="SAM" id="Phobius"/>
    </source>
</evidence>
<keyword evidence="4 6" id="KW-1133">Transmembrane helix</keyword>
<dbReference type="PANTHER" id="PTHR34478">
    <property type="entry name" value="PROTEIN LEMA"/>
    <property type="match status" value="1"/>
</dbReference>
<sequence length="192" mass="21261">MVTTLVDIISLVLIVVVVLIVIGIVAAGIGIYNRFFSLKNSAEATVGQVKVAMKKRLDMIEQLLGAVKSYAAFEKETLTEVTAMRARIGSAGPGDLNELERESRSVLGRLLAVAENYPDLKTSQTVQNLMSAVKDVEDEIARHRYTYNNIAQQYNTMTDTIPSNLVARIMGFTKLEYLEFGEEIERAPKIAF</sequence>
<dbReference type="InterPro" id="IPR007156">
    <property type="entry name" value="MamQ_LemA"/>
</dbReference>
<dbReference type="PANTHER" id="PTHR34478:SF1">
    <property type="entry name" value="PROTEIN LEMA"/>
    <property type="match status" value="1"/>
</dbReference>
<comment type="subcellular location">
    <subcellularLocation>
        <location evidence="1">Membrane</location>
        <topology evidence="1">Single-pass membrane protein</topology>
    </subcellularLocation>
</comment>
<dbReference type="STRING" id="2200.GCA_001571405_01731"/>
<keyword evidence="3 6" id="KW-0812">Transmembrane</keyword>
<protein>
    <submittedName>
        <fullName evidence="7">LemA protein</fullName>
    </submittedName>
</protein>
<dbReference type="SUPFAM" id="SSF140478">
    <property type="entry name" value="LemA-like"/>
    <property type="match status" value="1"/>
</dbReference>
<feature type="transmembrane region" description="Helical" evidence="6">
    <location>
        <begin position="6"/>
        <end position="32"/>
    </location>
</feature>
<evidence type="ECO:0000256" key="2">
    <source>
        <dbReference type="ARBA" id="ARBA00008854"/>
    </source>
</evidence>
<dbReference type="GO" id="GO:0016020">
    <property type="term" value="C:membrane"/>
    <property type="evidence" value="ECO:0007669"/>
    <property type="project" value="UniProtKB-SubCell"/>
</dbReference>
<comment type="similarity">
    <text evidence="2">Belongs to the LemA family.</text>
</comment>
<proteinExistence type="inferred from homology"/>
<evidence type="ECO:0000313" key="7">
    <source>
        <dbReference type="EMBL" id="SDK22218.1"/>
    </source>
</evidence>
<dbReference type="Pfam" id="PF04011">
    <property type="entry name" value="LemA"/>
    <property type="match status" value="1"/>
</dbReference>
<name>A0A1G9A4J5_9EURY</name>
<gene>
    <name evidence="7" type="ORF">SAMN04488571_105162</name>
</gene>
<evidence type="ECO:0000256" key="4">
    <source>
        <dbReference type="ARBA" id="ARBA00022989"/>
    </source>
</evidence>
<dbReference type="Proteomes" id="UP000326500">
    <property type="component" value="Unassembled WGS sequence"/>
</dbReference>
<keyword evidence="5 6" id="KW-0472">Membrane</keyword>
<dbReference type="OrthoDB" id="9363at2157"/>
<dbReference type="Gene3D" id="1.20.1440.20">
    <property type="entry name" value="LemA-like domain"/>
    <property type="match status" value="1"/>
</dbReference>
<keyword evidence="8" id="KW-1185">Reference proteome</keyword>
<evidence type="ECO:0000256" key="3">
    <source>
        <dbReference type="ARBA" id="ARBA00022692"/>
    </source>
</evidence>
<accession>A0A1G9A4J5</accession>
<dbReference type="InterPro" id="IPR023353">
    <property type="entry name" value="LemA-like_dom_sf"/>
</dbReference>
<evidence type="ECO:0000313" key="8">
    <source>
        <dbReference type="Proteomes" id="UP000326500"/>
    </source>
</evidence>
<evidence type="ECO:0000256" key="1">
    <source>
        <dbReference type="ARBA" id="ARBA00004167"/>
    </source>
</evidence>
<evidence type="ECO:0000256" key="5">
    <source>
        <dbReference type="ARBA" id="ARBA00023136"/>
    </source>
</evidence>
<dbReference type="EMBL" id="FNFT01000005">
    <property type="protein sequence ID" value="SDK22218.1"/>
    <property type="molecule type" value="Genomic_DNA"/>
</dbReference>